<organism evidence="1 2">
    <name type="scientific">Gossypium stocksii</name>
    <dbReference type="NCBI Taxonomy" id="47602"/>
    <lineage>
        <taxon>Eukaryota</taxon>
        <taxon>Viridiplantae</taxon>
        <taxon>Streptophyta</taxon>
        <taxon>Embryophyta</taxon>
        <taxon>Tracheophyta</taxon>
        <taxon>Spermatophyta</taxon>
        <taxon>Magnoliopsida</taxon>
        <taxon>eudicotyledons</taxon>
        <taxon>Gunneridae</taxon>
        <taxon>Pentapetalae</taxon>
        <taxon>rosids</taxon>
        <taxon>malvids</taxon>
        <taxon>Malvales</taxon>
        <taxon>Malvaceae</taxon>
        <taxon>Malvoideae</taxon>
        <taxon>Gossypium</taxon>
    </lineage>
</organism>
<evidence type="ECO:0000313" key="2">
    <source>
        <dbReference type="Proteomes" id="UP000828251"/>
    </source>
</evidence>
<keyword evidence="2" id="KW-1185">Reference proteome</keyword>
<name>A0A9D3UFS1_9ROSI</name>
<gene>
    <name evidence="1" type="ORF">J1N35_041585</name>
</gene>
<comment type="caution">
    <text evidence="1">The sequence shown here is derived from an EMBL/GenBank/DDBJ whole genome shotgun (WGS) entry which is preliminary data.</text>
</comment>
<dbReference type="AlphaFoldDB" id="A0A9D3UFS1"/>
<sequence length="80" mass="8768">MDDMGFDVCFPSRAAWEKFVAKWKGSKIFYLGEIPGETSTIPTGNNSDIVAEPVIENIEVVEGEGMENEACGHLDAKSEE</sequence>
<accession>A0A9D3UFS1</accession>
<dbReference type="EMBL" id="JAIQCV010000012">
    <property type="protein sequence ID" value="KAH1039842.1"/>
    <property type="molecule type" value="Genomic_DNA"/>
</dbReference>
<proteinExistence type="predicted"/>
<evidence type="ECO:0000313" key="1">
    <source>
        <dbReference type="EMBL" id="KAH1039842.1"/>
    </source>
</evidence>
<reference evidence="1 2" key="1">
    <citation type="journal article" date="2021" name="Plant Biotechnol. J.">
        <title>Multi-omics assisted identification of the key and species-specific regulatory components of drought-tolerant mechanisms in Gossypium stocksii.</title>
        <authorList>
            <person name="Yu D."/>
            <person name="Ke L."/>
            <person name="Zhang D."/>
            <person name="Wu Y."/>
            <person name="Sun Y."/>
            <person name="Mei J."/>
            <person name="Sun J."/>
            <person name="Sun Y."/>
        </authorList>
    </citation>
    <scope>NUCLEOTIDE SEQUENCE [LARGE SCALE GENOMIC DNA]</scope>
    <source>
        <strain evidence="2">cv. E1</strain>
        <tissue evidence="1">Leaf</tissue>
    </source>
</reference>
<protein>
    <submittedName>
        <fullName evidence="1">Uncharacterized protein</fullName>
    </submittedName>
</protein>
<dbReference type="Proteomes" id="UP000828251">
    <property type="component" value="Unassembled WGS sequence"/>
</dbReference>